<feature type="signal peptide" evidence="1">
    <location>
        <begin position="1"/>
        <end position="25"/>
    </location>
</feature>
<dbReference type="RefSeq" id="WP_093140585.1">
    <property type="nucleotide sequence ID" value="NZ_BMWO01000001.1"/>
</dbReference>
<evidence type="ECO:0000313" key="3">
    <source>
        <dbReference type="EMBL" id="SDE45573.1"/>
    </source>
</evidence>
<gene>
    <name evidence="3" type="ORF">SAMN05421855_101718</name>
</gene>
<keyword evidence="1" id="KW-0732">Signal</keyword>
<feature type="domain" description="DUF3108" evidence="2">
    <location>
        <begin position="38"/>
        <end position="234"/>
    </location>
</feature>
<reference evidence="3 4" key="1">
    <citation type="submission" date="2016-10" db="EMBL/GenBank/DDBJ databases">
        <authorList>
            <person name="de Groot N.N."/>
        </authorList>
    </citation>
    <scope>NUCLEOTIDE SEQUENCE [LARGE SCALE GENOMIC DNA]</scope>
    <source>
        <strain evidence="3 4">DSM 16195</strain>
    </source>
</reference>
<dbReference type="InterPro" id="IPR049279">
    <property type="entry name" value="DUF3108-like"/>
</dbReference>
<dbReference type="Pfam" id="PF21347">
    <property type="entry name" value="DUF3108_like"/>
    <property type="match status" value="1"/>
</dbReference>
<sequence>MNTTLKKLKKGVLLTLAAVLTTAFAYSQSNCSKFYPIEEGTAFQYTNYNKKGKIEGTVDYTISKVTAEGSATNATYDMKYLDKKGKDLFETNFNILCENGMVRIDYKSLFPSQMMQQYTEMGLEMDITGTDIELPNDLSVGQELPDANLTVAMNMGGIKMNTVVDQTNRKVEKKERVTVEAGTFDCFLVTETSISKTMGMTIEMETKLWLAEGVGMVKQESYKKNGALTSRMELTKFDK</sequence>
<keyword evidence="4" id="KW-1185">Reference proteome</keyword>
<dbReference type="STRING" id="227084.SAMN05421855_101718"/>
<dbReference type="Gene3D" id="2.40.360.20">
    <property type="match status" value="1"/>
</dbReference>
<evidence type="ECO:0000259" key="2">
    <source>
        <dbReference type="Pfam" id="PF21347"/>
    </source>
</evidence>
<evidence type="ECO:0000256" key="1">
    <source>
        <dbReference type="SAM" id="SignalP"/>
    </source>
</evidence>
<protein>
    <recommendedName>
        <fullName evidence="2">DUF3108 domain-containing protein</fullName>
    </recommendedName>
</protein>
<dbReference type="AlphaFoldDB" id="A0A1G7D259"/>
<name>A0A1G7D259_9FLAO</name>
<accession>A0A1G7D259</accession>
<evidence type="ECO:0000313" key="4">
    <source>
        <dbReference type="Proteomes" id="UP000199321"/>
    </source>
</evidence>
<dbReference type="OrthoDB" id="665223at2"/>
<dbReference type="EMBL" id="FNBA01000001">
    <property type="protein sequence ID" value="SDE45573.1"/>
    <property type="molecule type" value="Genomic_DNA"/>
</dbReference>
<organism evidence="3 4">
    <name type="scientific">Ulvibacter litoralis</name>
    <dbReference type="NCBI Taxonomy" id="227084"/>
    <lineage>
        <taxon>Bacteria</taxon>
        <taxon>Pseudomonadati</taxon>
        <taxon>Bacteroidota</taxon>
        <taxon>Flavobacteriia</taxon>
        <taxon>Flavobacteriales</taxon>
        <taxon>Flavobacteriaceae</taxon>
        <taxon>Ulvibacter</taxon>
    </lineage>
</organism>
<dbReference type="Proteomes" id="UP000199321">
    <property type="component" value="Unassembled WGS sequence"/>
</dbReference>
<proteinExistence type="predicted"/>
<feature type="chain" id="PRO_5011500642" description="DUF3108 domain-containing protein" evidence="1">
    <location>
        <begin position="26"/>
        <end position="239"/>
    </location>
</feature>